<evidence type="ECO:0000313" key="1">
    <source>
        <dbReference type="EMBL" id="KIS23118.1"/>
    </source>
</evidence>
<sequence length="259" mass="30278">MEKDFAIAFIGNNIFYHLGVVKAIEEYNMYNKFKAVSGNGLGSLSAIMFGKKDCNSFKYICTLMNNIKRIHIKEDEIYQILNMHTINKSLNEKIHIWSRKISEEGMISWSDMLKIINNKYTNVGKNDFNMDCYLGCYELPFMRKSVFKLNNYDSNYMEKVILNSVAEPSIFNNRVKSKSFITGDINCELPIEILKDNNYKNILIVDSNNMKIKYKYKGLEKFNGKDLENKIKYDEPEKYIEKAYEDTINIIKNSLKNIA</sequence>
<accession>A0A0D0ZWW3</accession>
<dbReference type="AlphaFoldDB" id="A0A0D0ZWW3"/>
<dbReference type="Proteomes" id="UP000032250">
    <property type="component" value="Unassembled WGS sequence"/>
</dbReference>
<dbReference type="OrthoDB" id="1927790at2"/>
<protein>
    <recommendedName>
        <fullName evidence="3">PNPLA domain-containing protein</fullName>
    </recommendedName>
</protein>
<proteinExistence type="predicted"/>
<dbReference type="PATRIC" id="fig|1379739.3.peg.1491"/>
<organism evidence="1 2">
    <name type="scientific">Clostridium botulinum B2 450</name>
    <dbReference type="NCBI Taxonomy" id="1379739"/>
    <lineage>
        <taxon>Bacteria</taxon>
        <taxon>Bacillati</taxon>
        <taxon>Bacillota</taxon>
        <taxon>Clostridia</taxon>
        <taxon>Eubacteriales</taxon>
        <taxon>Clostridiaceae</taxon>
        <taxon>Clostridium</taxon>
    </lineage>
</organism>
<comment type="caution">
    <text evidence="1">The sequence shown here is derived from an EMBL/GenBank/DDBJ whole genome shotgun (WGS) entry which is preliminary data.</text>
</comment>
<evidence type="ECO:0008006" key="3">
    <source>
        <dbReference type="Google" id="ProtNLM"/>
    </source>
</evidence>
<evidence type="ECO:0000313" key="2">
    <source>
        <dbReference type="Proteomes" id="UP000032250"/>
    </source>
</evidence>
<dbReference type="InterPro" id="IPR016035">
    <property type="entry name" value="Acyl_Trfase/lysoPLipase"/>
</dbReference>
<dbReference type="HOGENOM" id="CLU_1072415_0_0_9"/>
<dbReference type="SUPFAM" id="SSF52151">
    <property type="entry name" value="FabD/lysophospholipase-like"/>
    <property type="match status" value="1"/>
</dbReference>
<dbReference type="EMBL" id="JXSU01000007">
    <property type="protein sequence ID" value="KIS23118.1"/>
    <property type="molecule type" value="Genomic_DNA"/>
</dbReference>
<dbReference type="RefSeq" id="WP_042385352.1">
    <property type="nucleotide sequence ID" value="NZ_JXSU01000007.1"/>
</dbReference>
<name>A0A0D0ZWW3_CLOBO</name>
<gene>
    <name evidence="1" type="ORF">N495_05810</name>
</gene>
<dbReference type="Gene3D" id="3.40.1090.10">
    <property type="entry name" value="Cytosolic phospholipase A2 catalytic domain"/>
    <property type="match status" value="1"/>
</dbReference>
<reference evidence="1 2" key="1">
    <citation type="submission" date="2014-06" db="EMBL/GenBank/DDBJ databases">
        <title>Genome characterization of distinct group I Clostridium botulinum lineages.</title>
        <authorList>
            <person name="Giordani F."/>
            <person name="Anselmo A."/>
            <person name="Fillo S."/>
            <person name="Palozzi A.M."/>
            <person name="Fortunato A."/>
            <person name="Gentile B."/>
            <person name="Ciammaruconi A."/>
            <person name="Anniballi F."/>
            <person name="De Medici D."/>
            <person name="Lista F."/>
        </authorList>
    </citation>
    <scope>NUCLEOTIDE SEQUENCE [LARGE SCALE GENOMIC DNA]</scope>
    <source>
        <strain evidence="1 2">B2 450</strain>
    </source>
</reference>